<dbReference type="PANTHER" id="PTHR14388:SF7">
    <property type="entry name" value="SH2 DOMAIN-CONTAINING PROTEIN 4B"/>
    <property type="match status" value="1"/>
</dbReference>
<evidence type="ECO:0000256" key="3">
    <source>
        <dbReference type="SAM" id="MobiDB-lite"/>
    </source>
</evidence>
<feature type="region of interest" description="Disordered" evidence="3">
    <location>
        <begin position="42"/>
        <end position="63"/>
    </location>
</feature>
<accession>A0AAD9DS51</accession>
<dbReference type="PROSITE" id="PS50001">
    <property type="entry name" value="SH2"/>
    <property type="match status" value="1"/>
</dbReference>
<evidence type="ECO:0000313" key="6">
    <source>
        <dbReference type="Proteomes" id="UP001239994"/>
    </source>
</evidence>
<comment type="caution">
    <text evidence="5">The sequence shown here is derived from an EMBL/GenBank/DDBJ whole genome shotgun (WGS) entry which is preliminary data.</text>
</comment>
<sequence>MLQQILRDMYVEPELLAELSEEQRQLLFYKIRQEQVRRWAEHESQEEAQESKQHTRVGREGERKNIQWLHGSDGDVWVWVMGEAPGDRPYEQIIRELIEEKACRQAHLEAQELWCKKQAELKQKFRDAVFKEKTRLIAGKWKEEAEDRKVAKQEEEHIREELEAHTDAVLFFLPWGLAAPDMGTSSVPFLCKQKREEEERQSGEEEVRRAEERRARELYVSLERERHAAQQDDEEWSEQKRRSKAADEEMARLAHWARDEHKSQSLRARRHAIGCQPQRPPDGSMTRSAVTELQAEAPPPPGPCPRPALRSAAPPLYRRSQSHRPSPMVSQPLMDSPSWVRFPRPKSRESIIAWFCEDQRPKRAGYERNSDHIAPWFHGIITREESEHQLANEATGSFLVRVSEMIWGYTLSYRTPSGFKHFLIDATGDFYSFLGVDQSCHASLADLVDFHK</sequence>
<gene>
    <name evidence="5" type="ORF">P4O66_013228</name>
</gene>
<dbReference type="InterPro" id="IPR036860">
    <property type="entry name" value="SH2_dom_sf"/>
</dbReference>
<dbReference type="EMBL" id="JAROKS010000020">
    <property type="protein sequence ID" value="KAK1791208.1"/>
    <property type="molecule type" value="Genomic_DNA"/>
</dbReference>
<dbReference type="Pfam" id="PF00017">
    <property type="entry name" value="SH2"/>
    <property type="match status" value="1"/>
</dbReference>
<evidence type="ECO:0000256" key="2">
    <source>
        <dbReference type="PROSITE-ProRule" id="PRU00191"/>
    </source>
</evidence>
<dbReference type="Gene3D" id="3.30.505.10">
    <property type="entry name" value="SH2 domain"/>
    <property type="match status" value="1"/>
</dbReference>
<dbReference type="Proteomes" id="UP001239994">
    <property type="component" value="Unassembled WGS sequence"/>
</dbReference>
<evidence type="ECO:0000259" key="4">
    <source>
        <dbReference type="PROSITE" id="PS50001"/>
    </source>
</evidence>
<evidence type="ECO:0000256" key="1">
    <source>
        <dbReference type="ARBA" id="ARBA00022999"/>
    </source>
</evidence>
<evidence type="ECO:0000313" key="5">
    <source>
        <dbReference type="EMBL" id="KAK1791208.1"/>
    </source>
</evidence>
<dbReference type="PANTHER" id="PTHR14388">
    <property type="entry name" value="T CELL-SPECIFIC ADAPTER PROTEIN TSAD"/>
    <property type="match status" value="1"/>
</dbReference>
<reference evidence="5" key="1">
    <citation type="submission" date="2023-03" db="EMBL/GenBank/DDBJ databases">
        <title>Electrophorus voltai genome.</title>
        <authorList>
            <person name="Bian C."/>
        </authorList>
    </citation>
    <scope>NUCLEOTIDE SEQUENCE</scope>
    <source>
        <strain evidence="5">CB-2022</strain>
        <tissue evidence="5">Muscle</tissue>
    </source>
</reference>
<organism evidence="5 6">
    <name type="scientific">Electrophorus voltai</name>
    <dbReference type="NCBI Taxonomy" id="2609070"/>
    <lineage>
        <taxon>Eukaryota</taxon>
        <taxon>Metazoa</taxon>
        <taxon>Chordata</taxon>
        <taxon>Craniata</taxon>
        <taxon>Vertebrata</taxon>
        <taxon>Euteleostomi</taxon>
        <taxon>Actinopterygii</taxon>
        <taxon>Neopterygii</taxon>
        <taxon>Teleostei</taxon>
        <taxon>Ostariophysi</taxon>
        <taxon>Gymnotiformes</taxon>
        <taxon>Gymnotoidei</taxon>
        <taxon>Gymnotidae</taxon>
        <taxon>Electrophorus</taxon>
    </lineage>
</organism>
<feature type="non-terminal residue" evidence="5">
    <location>
        <position position="1"/>
    </location>
</feature>
<proteinExistence type="predicted"/>
<keyword evidence="1 2" id="KW-0727">SH2 domain</keyword>
<protein>
    <recommendedName>
        <fullName evidence="4">SH2 domain-containing protein</fullName>
    </recommendedName>
</protein>
<feature type="compositionally biased region" description="Pro residues" evidence="3">
    <location>
        <begin position="297"/>
        <end position="306"/>
    </location>
</feature>
<dbReference type="InterPro" id="IPR000980">
    <property type="entry name" value="SH2"/>
</dbReference>
<feature type="compositionally biased region" description="Basic and acidic residues" evidence="3">
    <location>
        <begin position="237"/>
        <end position="263"/>
    </location>
</feature>
<dbReference type="SUPFAM" id="SSF55550">
    <property type="entry name" value="SH2 domain"/>
    <property type="match status" value="1"/>
</dbReference>
<dbReference type="SMART" id="SM00252">
    <property type="entry name" value="SH2"/>
    <property type="match status" value="1"/>
</dbReference>
<feature type="domain" description="SH2" evidence="4">
    <location>
        <begin position="376"/>
        <end position="452"/>
    </location>
</feature>
<keyword evidence="6" id="KW-1185">Reference proteome</keyword>
<dbReference type="AlphaFoldDB" id="A0AAD9DS51"/>
<feature type="compositionally biased region" description="Low complexity" evidence="3">
    <location>
        <begin position="307"/>
        <end position="319"/>
    </location>
</feature>
<name>A0AAD9DS51_9TELE</name>
<dbReference type="GO" id="GO:0005737">
    <property type="term" value="C:cytoplasm"/>
    <property type="evidence" value="ECO:0007669"/>
    <property type="project" value="TreeGrafter"/>
</dbReference>
<feature type="region of interest" description="Disordered" evidence="3">
    <location>
        <begin position="224"/>
        <end position="340"/>
    </location>
</feature>